<dbReference type="AlphaFoldDB" id="A0A7G9TFP5"/>
<protein>
    <submittedName>
        <fullName evidence="2">Sulfotransferase</fullName>
    </submittedName>
</protein>
<evidence type="ECO:0000313" key="2">
    <source>
        <dbReference type="EMBL" id="QNN78920.1"/>
    </source>
</evidence>
<gene>
    <name evidence="2" type="ORF">IAE60_05790</name>
</gene>
<dbReference type="GO" id="GO:0016740">
    <property type="term" value="F:transferase activity"/>
    <property type="evidence" value="ECO:0007669"/>
    <property type="project" value="UniProtKB-KW"/>
</dbReference>
<dbReference type="InterPro" id="IPR027417">
    <property type="entry name" value="P-loop_NTPase"/>
</dbReference>
<dbReference type="EMBL" id="CP060731">
    <property type="protein sequence ID" value="QNN78920.1"/>
    <property type="molecule type" value="Genomic_DNA"/>
</dbReference>
<evidence type="ECO:0000259" key="1">
    <source>
        <dbReference type="Pfam" id="PF05118"/>
    </source>
</evidence>
<dbReference type="InterPro" id="IPR007803">
    <property type="entry name" value="Asp/Arg/Pro-Hydrxlase"/>
</dbReference>
<dbReference type="Proteomes" id="UP000515838">
    <property type="component" value="Chromosome"/>
</dbReference>
<feature type="domain" description="Aspartyl/asparaginy/proline hydroxylase" evidence="1">
    <location>
        <begin position="65"/>
        <end position="167"/>
    </location>
</feature>
<dbReference type="Pfam" id="PF05118">
    <property type="entry name" value="Asp_Arg_Hydrox"/>
    <property type="match status" value="1"/>
</dbReference>
<dbReference type="InterPro" id="IPR027443">
    <property type="entry name" value="IPNS-like_sf"/>
</dbReference>
<evidence type="ECO:0000313" key="3">
    <source>
        <dbReference type="Proteomes" id="UP000515838"/>
    </source>
</evidence>
<dbReference type="Gene3D" id="2.60.120.330">
    <property type="entry name" value="B-lactam Antibiotic, Isopenicillin N Synthase, Chain"/>
    <property type="match status" value="1"/>
</dbReference>
<sequence>MKLQVPFIQLPITFDAAALLAEVSAIEESAWRGRTSRDDGNSALTLITTEGDPASDALSGRMRPTPWLERCPYLGQVLEAIGATWGRARLMRLNGQAEVKAHVDINYYWRERMRVHVPIVTTPGVRFQCGDAEINMGAGECWIFDTWRRHRVLNEGSAQRIHLVADTVGGERFWDLLSEGRAPGQAYHGEWRPRLHPPVAGKQAKLDFEQVNAPAVMSPWEVREHMVFLLGECVADPRLGAIQAALLRFSRRWQALWACHGEDAAGRPRYQALLDATRRELLGLGADRIDLRNNVGFWHALNSHVFDMALSDESRPAQTDVHGQPEVHAGAVVVPEPAAPKRSGVSSSRVGPALERPVFIVSPPRSGSTLLFETLAGAPQVYTIGDESHQLIEGVDGLSPAQRDYHSNQLGADDATLAVVQELQSRFRNALRDREGRVPERESAVRMLEKTPKNALRIPFLKAVFPDAKFIYLHRDPRQVWGSMIDGWMSGRFRMYTLPGWQGPTWSFLLTPGWQALNGQPLGEIVARQWETATRIMLDDLQALPADDWASIDYGRFLADPQGEALRLSAWAGWPWDRELGAQLPLSRYTLSQPDPDKWRRHAAEIEPRLAQWRATLDRAARAAGL</sequence>
<name>A0A7G9TFP5_PSEMX</name>
<keyword evidence="2" id="KW-0808">Transferase</keyword>
<dbReference type="Gene3D" id="3.40.50.300">
    <property type="entry name" value="P-loop containing nucleotide triphosphate hydrolases"/>
    <property type="match status" value="1"/>
</dbReference>
<accession>A0A7G9TFP5</accession>
<dbReference type="Pfam" id="PF13469">
    <property type="entry name" value="Sulfotransfer_3"/>
    <property type="match status" value="1"/>
</dbReference>
<dbReference type="GeneID" id="81470470"/>
<proteinExistence type="predicted"/>
<reference evidence="2 3" key="1">
    <citation type="submission" date="2020-08" db="EMBL/GenBank/DDBJ databases">
        <title>Streptomycin Non-resistant strain, P. mexicana.</title>
        <authorList>
            <person name="Ganesh-Kumar S."/>
            <person name="Zhe T."/>
            <person name="Yu Z."/>
            <person name="Min Y."/>
        </authorList>
    </citation>
    <scope>NUCLEOTIDE SEQUENCE [LARGE SCALE GENOMIC DNA]</scope>
    <source>
        <strain evidence="2 3">GTZY2</strain>
    </source>
</reference>
<dbReference type="RefSeq" id="WP_187574208.1">
    <property type="nucleotide sequence ID" value="NZ_CP060731.1"/>
</dbReference>
<dbReference type="SUPFAM" id="SSF51197">
    <property type="entry name" value="Clavaminate synthase-like"/>
    <property type="match status" value="1"/>
</dbReference>
<dbReference type="SUPFAM" id="SSF52540">
    <property type="entry name" value="P-loop containing nucleoside triphosphate hydrolases"/>
    <property type="match status" value="1"/>
</dbReference>
<organism evidence="2 3">
    <name type="scientific">Pseudoxanthomonas mexicana</name>
    <dbReference type="NCBI Taxonomy" id="128785"/>
    <lineage>
        <taxon>Bacteria</taxon>
        <taxon>Pseudomonadati</taxon>
        <taxon>Pseudomonadota</taxon>
        <taxon>Gammaproteobacteria</taxon>
        <taxon>Lysobacterales</taxon>
        <taxon>Lysobacteraceae</taxon>
        <taxon>Pseudoxanthomonas</taxon>
    </lineage>
</organism>